<dbReference type="GO" id="GO:0030246">
    <property type="term" value="F:carbohydrate binding"/>
    <property type="evidence" value="ECO:0007669"/>
    <property type="project" value="InterPro"/>
</dbReference>
<dbReference type="InterPro" id="IPR008979">
    <property type="entry name" value="Galactose-bd-like_sf"/>
</dbReference>
<feature type="domain" description="CBM6" evidence="2">
    <location>
        <begin position="301"/>
        <end position="427"/>
    </location>
</feature>
<dbReference type="Pfam" id="PF16990">
    <property type="entry name" value="CBM_35"/>
    <property type="match status" value="1"/>
</dbReference>
<evidence type="ECO:0000256" key="1">
    <source>
        <dbReference type="ARBA" id="ARBA00022729"/>
    </source>
</evidence>
<dbReference type="SUPFAM" id="SSF49478">
    <property type="entry name" value="Cna protein B-type domain"/>
    <property type="match status" value="1"/>
</dbReference>
<dbReference type="EMBL" id="WHJC01000250">
    <property type="protein sequence ID" value="MPQ44582.1"/>
    <property type="molecule type" value="Genomic_DNA"/>
</dbReference>
<evidence type="ECO:0000313" key="4">
    <source>
        <dbReference type="Proteomes" id="UP000430345"/>
    </source>
</evidence>
<dbReference type="Gene3D" id="2.60.120.260">
    <property type="entry name" value="Galactose-binding domain-like"/>
    <property type="match status" value="9"/>
</dbReference>
<dbReference type="InterPro" id="IPR013783">
    <property type="entry name" value="Ig-like_fold"/>
</dbReference>
<dbReference type="InterPro" id="IPR005084">
    <property type="entry name" value="CBM6"/>
</dbReference>
<evidence type="ECO:0000259" key="2">
    <source>
        <dbReference type="PROSITE" id="PS51175"/>
    </source>
</evidence>
<sequence>MQIRRDNYNLGKSNNIEVFSNNLDIKADIVLATNERELNVGSAISGIVVDTLNNPIKNALVKLINSSLESLASVRTDENGKYVISIVPSSSMYTILTTATDKVVNQSPSFTLKKGENKFINFTLSSDANAFLGAISGTLKDINNNVISGAIISLYKENENSNLFSITYSDNQGTFFFNELLPGNYKILIYSLTHISHEESITVKSKRIYSFNKLLTFNPNISAGSISGTITDNLGNAISKADVILYKIENNIKTPVAFTQTNSFGTYNFLNVPFGSYLVKSNSTQSLDFNPVVTPSVKITSTSELETYNLSTGILENDALFDYSTGFITALGGEKDGSVTLSVNVEKYGIYNLAIYYLAADFNRPLTIEVNGKELEEIYKVPITPGWEIDATKIFNISVILNEGLNTLKFHGDGINLAPNLSKVTLIFNETESSPMVTTTLATSDNSYFKSIAIAGSYSNGANYNKETLLATALGGTTDGTVTVEIYIRDTAIYYMTIKYIAKLSNLNLKVDVNNEKDNTIYTLPETDSFISKAFILPVSLKRGNNTIKFHGDGKNPAPDLDSFILNLPPLTQNLTEGILENGAKLDESKFFVSNIGGTENGSVTVAINVANYAYYKVFLSYLGTKSNLSLKVDVNGINTNTIIYSLPPTKGLAINDTKVFEFTVKLNSGNNTLRFHGNGTDLAPNLISFLTSFFVFSWEKLPTIQDVYDIDSAKLGGSATLDKKTNLITSLGGKNKGYFTQDIYVKYEGQYVLRIVYRNNRKFLIDVNGQWTGKVYTTIGGFRDIFNIPINLNAKENTIKIYGHDDELAPDFGDIYVDLNYPITPRIKEGLFLNGADYYEAGNIGPIGGPDNSSYTLYYFAEEYTEYTLGLVLSTEGKSLLININGITTETIYSIPPSNTPTIAYNINVVLNDGDNFIEFYGNGADYAPDIYDIDIKPTFTPVSKFTYNLVDANLKNGATIDLNKNFVQNIGTEKNGTAILTVKIDTEDFYDLNIQYIPLNVDSPLRVTVNNKSTKETYYLPLLENPYHNTFNVFVVPKILLTKGNNTIEFYGNGSDLVAKLGKVRISKFKEVVSLPEGIYYAVNGKVENGAKKATFSSNFVDGLGGSNEDGSVTIKANVEMDGFYNLLIEYLTDGNNKNLIIDINGENTGTIYTLPKTDDLKEEFSKNFAVPVVLKKGDNTIKFHGDNSINAPSLGKIYINKTPKITTYNFLNAILTNANILDYPEDFLSLIKGDDESFATVKINIESEGIYYLTIKYLSKDNSYINLKLNNEIIESKILFSPTKSENTIDSKSLTIKIKFNSGENILSFVKINDINFPPPLLGSFTISDNELIQTFPMEKALLLKGASLDKQTKFVEGIGGFGNGYAIVNVKVLQSGLYDMTLNYMSLRSARKLKLTINNVAIKNTFVLPMTEYSSKTFVIPISLKYGNNSIKIHGDRNMKEGPMIDELTLSLNTSNPIKNYNFSDGITTSEAMIDKVNKLVSDIGGKNKGEVTLNLNVAVSDFYDLYLQYKSPSKSNILFVDTNNNSNIENYTLPMTFDNDFGEFQITIPLKTGENSIKFYGDITNDNLILYNFNLTINT</sequence>
<dbReference type="SUPFAM" id="SSF49785">
    <property type="entry name" value="Galactose-binding domain-like"/>
    <property type="match status" value="1"/>
</dbReference>
<proteinExistence type="predicted"/>
<protein>
    <recommendedName>
        <fullName evidence="2">CBM6 domain-containing protein</fullName>
    </recommendedName>
</protein>
<dbReference type="RefSeq" id="WP_152891176.1">
    <property type="nucleotide sequence ID" value="NZ_WHJC01000250.1"/>
</dbReference>
<dbReference type="InterPro" id="IPR008969">
    <property type="entry name" value="CarboxyPept-like_regulatory"/>
</dbReference>
<name>A0A6I1MQR6_9CLOT</name>
<dbReference type="Pfam" id="PF13620">
    <property type="entry name" value="CarboxypepD_reg"/>
    <property type="match status" value="1"/>
</dbReference>
<dbReference type="Gene3D" id="2.60.40.10">
    <property type="entry name" value="Immunoglobulins"/>
    <property type="match status" value="1"/>
</dbReference>
<dbReference type="SUPFAM" id="SSF49464">
    <property type="entry name" value="Carboxypeptidase regulatory domain-like"/>
    <property type="match status" value="1"/>
</dbReference>
<dbReference type="PANTHER" id="PTHR23303">
    <property type="entry name" value="CARBOXYPEPTIDASE REGULATORY REGION-CONTAINING"/>
    <property type="match status" value="1"/>
</dbReference>
<dbReference type="SUPFAM" id="SSF49452">
    <property type="entry name" value="Starch-binding domain-like"/>
    <property type="match status" value="1"/>
</dbReference>
<accession>A0A6I1MQR6</accession>
<dbReference type="OrthoDB" id="3194789at2"/>
<dbReference type="Proteomes" id="UP000430345">
    <property type="component" value="Unassembled WGS sequence"/>
</dbReference>
<comment type="caution">
    <text evidence="3">The sequence shown here is derived from an EMBL/GenBank/DDBJ whole genome shotgun (WGS) entry which is preliminary data.</text>
</comment>
<reference evidence="3 4" key="1">
    <citation type="submission" date="2019-10" db="EMBL/GenBank/DDBJ databases">
        <title>The Genome Sequence of Clostridium tarantellae Isolated from Fish Brain.</title>
        <authorList>
            <person name="Bano L."/>
            <person name="Kiel M."/>
            <person name="Sales G."/>
            <person name="Doxey A.C."/>
            <person name="Mansfield M.J."/>
            <person name="Schiavone M."/>
            <person name="Rossetto O."/>
            <person name="Pirazzini M."/>
            <person name="Dobrindt U."/>
            <person name="Montecucco C."/>
        </authorList>
    </citation>
    <scope>NUCLEOTIDE SEQUENCE [LARGE SCALE GENOMIC DNA]</scope>
    <source>
        <strain evidence="3 4">DSM 3997</strain>
    </source>
</reference>
<feature type="non-terminal residue" evidence="3">
    <location>
        <position position="1584"/>
    </location>
</feature>
<dbReference type="InterPro" id="IPR013784">
    <property type="entry name" value="Carb-bd-like_fold"/>
</dbReference>
<keyword evidence="1" id="KW-0732">Signal</keyword>
<organism evidence="3 4">
    <name type="scientific">Clostridium tarantellae</name>
    <dbReference type="NCBI Taxonomy" id="39493"/>
    <lineage>
        <taxon>Bacteria</taxon>
        <taxon>Bacillati</taxon>
        <taxon>Bacillota</taxon>
        <taxon>Clostridia</taxon>
        <taxon>Eubacteriales</taxon>
        <taxon>Clostridiaceae</taxon>
        <taxon>Clostridium</taxon>
    </lineage>
</organism>
<keyword evidence="4" id="KW-1185">Reference proteome</keyword>
<gene>
    <name evidence="3" type="ORF">GBZ86_12595</name>
</gene>
<dbReference type="PROSITE" id="PS51175">
    <property type="entry name" value="CBM6"/>
    <property type="match status" value="1"/>
</dbReference>
<dbReference type="Gene3D" id="2.60.40.1120">
    <property type="entry name" value="Carboxypeptidase-like, regulatory domain"/>
    <property type="match status" value="2"/>
</dbReference>
<dbReference type="CDD" id="cd02795">
    <property type="entry name" value="CBM6-CBM35-CBM36_like"/>
    <property type="match status" value="1"/>
</dbReference>
<dbReference type="InterPro" id="IPR051417">
    <property type="entry name" value="SDr/BOS_complex"/>
</dbReference>
<evidence type="ECO:0000313" key="3">
    <source>
        <dbReference type="EMBL" id="MPQ44582.1"/>
    </source>
</evidence>